<keyword evidence="2" id="KW-1185">Reference proteome</keyword>
<sequence>MAIVIEAIVCNVFGDFKVGDNTVYNADVLCDLINKNEDGVFNKIIVMQIASIMEVAFAQIFYRARNFNIEGVPNISEDDRSSIAEKQIDKLAVIIDNLRKYQILDGMGGGIYDELHKLRKYRNKIHIQSKIDIDGLPRDEVHLFNDELRDWSISLNWNIMNYLAQNYSRPQHIRGYVSPINLPRLE</sequence>
<dbReference type="EMBL" id="PTRC01000031">
    <property type="protein sequence ID" value="PQA72300.1"/>
    <property type="molecule type" value="Genomic_DNA"/>
</dbReference>
<accession>A0A2S7IWI1</accession>
<evidence type="ECO:0000313" key="2">
    <source>
        <dbReference type="Proteomes" id="UP000238493"/>
    </source>
</evidence>
<proteinExistence type="predicted"/>
<organism evidence="1 2">
    <name type="scientific">Brucella oryzae</name>
    <dbReference type="NCBI Taxonomy" id="335286"/>
    <lineage>
        <taxon>Bacteria</taxon>
        <taxon>Pseudomonadati</taxon>
        <taxon>Pseudomonadota</taxon>
        <taxon>Alphaproteobacteria</taxon>
        <taxon>Hyphomicrobiales</taxon>
        <taxon>Brucellaceae</taxon>
        <taxon>Brucella/Ochrobactrum group</taxon>
        <taxon>Brucella</taxon>
    </lineage>
</organism>
<dbReference type="AlphaFoldDB" id="A0A2S7IWI1"/>
<dbReference type="Proteomes" id="UP000238493">
    <property type="component" value="Unassembled WGS sequence"/>
</dbReference>
<dbReference type="RefSeq" id="WP_104756823.1">
    <property type="nucleotide sequence ID" value="NZ_PTRC01000031.1"/>
</dbReference>
<reference evidence="1 2" key="1">
    <citation type="submission" date="2018-02" db="EMBL/GenBank/DDBJ databases">
        <title>Draft genome sequence of Ochrobactrum oryzae found in Brazil.</title>
        <authorList>
            <person name="Cerdeira L."/>
            <person name="Andrade F."/>
            <person name="Zacariotto T."/>
            <person name="Barbosa B."/>
            <person name="Santos S."/>
            <person name="Cassetari V."/>
            <person name="Lincopan N."/>
        </authorList>
    </citation>
    <scope>NUCLEOTIDE SEQUENCE [LARGE SCALE GENOMIC DNA]</scope>
    <source>
        <strain evidence="1 2">OA447</strain>
    </source>
</reference>
<name>A0A2S7IWI1_9HYPH</name>
<protein>
    <submittedName>
        <fullName evidence="1">Uncharacterized protein</fullName>
    </submittedName>
</protein>
<evidence type="ECO:0000313" key="1">
    <source>
        <dbReference type="EMBL" id="PQA72300.1"/>
    </source>
</evidence>
<dbReference type="OrthoDB" id="8232607at2"/>
<gene>
    <name evidence="1" type="ORF">C3731_17085</name>
</gene>
<comment type="caution">
    <text evidence="1">The sequence shown here is derived from an EMBL/GenBank/DDBJ whole genome shotgun (WGS) entry which is preliminary data.</text>
</comment>